<proteinExistence type="predicted"/>
<sequence>MSKINLKKIAVTAALSFSLLTGCGAKNADHATGAELNKILNEIGTAVVEKDSSLSDMTVDTSDSDDAELNFTAVCSVDYDRVDGYYHAYANDGTAGEVTIICAKSNDDVTAIMNALKDHIDSRRGTMENYTPEQVEIVDRALLTHNGCYIGLFISTNSSSDKSNFNAELKNHGIQ</sequence>
<dbReference type="RefSeq" id="WP_099386999.1">
    <property type="nucleotide sequence ID" value="NZ_JANSWH010000020.1"/>
</dbReference>
<evidence type="ECO:0008006" key="4">
    <source>
        <dbReference type="Google" id="ProtNLM"/>
    </source>
</evidence>
<dbReference type="EMBL" id="PDYG01000135">
    <property type="protein sequence ID" value="PHU36209.1"/>
    <property type="molecule type" value="Genomic_DNA"/>
</dbReference>
<dbReference type="Proteomes" id="UP000224563">
    <property type="component" value="Unassembled WGS sequence"/>
</dbReference>
<evidence type="ECO:0000313" key="2">
    <source>
        <dbReference type="EMBL" id="PHU36209.1"/>
    </source>
</evidence>
<dbReference type="AlphaFoldDB" id="A0A2G3DZ02"/>
<organism evidence="2 3">
    <name type="scientific">Agathobacter ruminis</name>
    <dbReference type="NCBI Taxonomy" id="1712665"/>
    <lineage>
        <taxon>Bacteria</taxon>
        <taxon>Bacillati</taxon>
        <taxon>Bacillota</taxon>
        <taxon>Clostridia</taxon>
        <taxon>Lachnospirales</taxon>
        <taxon>Lachnospiraceae</taxon>
        <taxon>Agathobacter</taxon>
    </lineage>
</organism>
<dbReference type="PROSITE" id="PS51257">
    <property type="entry name" value="PROKAR_LIPOPROTEIN"/>
    <property type="match status" value="1"/>
</dbReference>
<evidence type="ECO:0000256" key="1">
    <source>
        <dbReference type="SAM" id="SignalP"/>
    </source>
</evidence>
<protein>
    <recommendedName>
        <fullName evidence="4">DUF4358 domain-containing protein</fullName>
    </recommendedName>
</protein>
<reference evidence="2 3" key="2">
    <citation type="submission" date="2017-10" db="EMBL/GenBank/DDBJ databases">
        <authorList>
            <person name="Banno H."/>
            <person name="Chua N.-H."/>
        </authorList>
    </citation>
    <scope>NUCLEOTIDE SEQUENCE [LARGE SCALE GENOMIC DNA]</scope>
    <source>
        <strain evidence="2 3">JK623</strain>
    </source>
</reference>
<comment type="caution">
    <text evidence="2">The sequence shown here is derived from an EMBL/GenBank/DDBJ whole genome shotgun (WGS) entry which is preliminary data.</text>
</comment>
<keyword evidence="3" id="KW-1185">Reference proteome</keyword>
<reference evidence="2 3" key="1">
    <citation type="submission" date="2017-10" db="EMBL/GenBank/DDBJ databases">
        <title>Resolving the taxonomy of Roseburia spp., Eubacterium rectale and Agathobacter spp. through phylogenomic analysis.</title>
        <authorList>
            <person name="Sheridan P.O."/>
            <person name="Walker A.W."/>
            <person name="Duncan S.H."/>
            <person name="Scott K.P."/>
            <person name="Toole P.W.O."/>
            <person name="Luis P."/>
            <person name="Flint H.J."/>
        </authorList>
    </citation>
    <scope>NUCLEOTIDE SEQUENCE [LARGE SCALE GENOMIC DNA]</scope>
    <source>
        <strain evidence="2 3">JK623</strain>
    </source>
</reference>
<keyword evidence="1" id="KW-0732">Signal</keyword>
<accession>A0A2G3DZ02</accession>
<feature type="signal peptide" evidence="1">
    <location>
        <begin position="1"/>
        <end position="27"/>
    </location>
</feature>
<dbReference type="Pfam" id="PF14270">
    <property type="entry name" value="DUF4358"/>
    <property type="match status" value="1"/>
</dbReference>
<name>A0A2G3DZ02_9FIRM</name>
<feature type="chain" id="PRO_5039685511" description="DUF4358 domain-containing protein" evidence="1">
    <location>
        <begin position="28"/>
        <end position="175"/>
    </location>
</feature>
<dbReference type="InterPro" id="IPR025648">
    <property type="entry name" value="DUF4358"/>
</dbReference>
<gene>
    <name evidence="2" type="ORF">CSX02_13060</name>
</gene>
<evidence type="ECO:0000313" key="3">
    <source>
        <dbReference type="Proteomes" id="UP000224563"/>
    </source>
</evidence>